<comment type="similarity">
    <text evidence="1">Belongs to the bacterial solute-binding protein 5 family.</text>
</comment>
<dbReference type="PIRSF" id="PIRSF002741">
    <property type="entry name" value="MppA"/>
    <property type="match status" value="1"/>
</dbReference>
<evidence type="ECO:0000256" key="1">
    <source>
        <dbReference type="ARBA" id="ARBA00005695"/>
    </source>
</evidence>
<dbReference type="NCBIfam" id="NF045468">
    <property type="entry name" value="Opp5A_nikA"/>
    <property type="match status" value="1"/>
</dbReference>
<dbReference type="AlphaFoldDB" id="A0A0D8IA79"/>
<dbReference type="CDD" id="cd08490">
    <property type="entry name" value="PBP2_NikA_DppA_OppA_like_3"/>
    <property type="match status" value="1"/>
</dbReference>
<dbReference type="GO" id="GO:0043190">
    <property type="term" value="C:ATP-binding cassette (ABC) transporter complex"/>
    <property type="evidence" value="ECO:0007669"/>
    <property type="project" value="InterPro"/>
</dbReference>
<dbReference type="InterPro" id="IPR050035">
    <property type="entry name" value="NikA"/>
</dbReference>
<dbReference type="PANTHER" id="PTHR30290:SF9">
    <property type="entry name" value="OLIGOPEPTIDE-BINDING PROTEIN APPA"/>
    <property type="match status" value="1"/>
</dbReference>
<name>A0A0D8IA79_9CLOT</name>
<dbReference type="InterPro" id="IPR030678">
    <property type="entry name" value="Peptide/Ni-bd"/>
</dbReference>
<reference evidence="4 5" key="1">
    <citation type="submission" date="2014-10" db="EMBL/GenBank/DDBJ databases">
        <title>Genome sequence of Clostridium aceticum DSM 1496.</title>
        <authorList>
            <person name="Poehlein A."/>
            <person name="Schiel-Bengelsdorf B."/>
            <person name="Gottschalk G."/>
            <person name="Duerre P."/>
            <person name="Daniel R."/>
        </authorList>
    </citation>
    <scope>NUCLEOTIDE SEQUENCE [LARGE SCALE GENOMIC DNA]</scope>
    <source>
        <strain evidence="4 5">DSM 1496</strain>
    </source>
</reference>
<dbReference type="STRING" id="84022.CACET_c28900"/>
<dbReference type="Gene3D" id="3.40.190.10">
    <property type="entry name" value="Periplasmic binding protein-like II"/>
    <property type="match status" value="1"/>
</dbReference>
<dbReference type="EMBL" id="CP009687">
    <property type="protein sequence ID" value="AKL96335.1"/>
    <property type="molecule type" value="Genomic_DNA"/>
</dbReference>
<sequence>MYSFYHQKKRIMAVFLLILILSVSFLSGCSKGTNEEPATNTEGADLEEANKKVTLIFNFKSSSLDPHNGNTAIRAGITETLVRIDENLEVKPWLATGWETKDELTWIFTIREGVTFQDGATMDAAAVQASLERALEVNKGLEGALKIASMEANGQELTIVTTEAHPALPSELINPSAAVVSIEAENTMGREAFNKAPVGTGPFMVKAFTPDVEILLERYDDYWDGKAKLNEVAFKFNEDGNVRALALQSKEADIVYQIPAETVEVVKRDSELKVESIASLRVHFILFNQQKSALQDVKVRKAIDLLLDRESIAKDIMMGNATPANGPFNTRLPFGNKETVQAQNLEEARKLLEEAGFTEENPLTLELLTYQGRPELPLMAQLLQSDAGKIGMTINIKNVESVDTYLRENKDWDMVTYSNLTAPRGDGGFFLNSAFIPGGSLNVAEISSDRLTEVIGRLNAASDIEKRIELTQEAATVINEEVPHAYAVYPNIIVGVNERIIDWKPGAEEYYIITNKMDVR</sequence>
<dbReference type="InterPro" id="IPR039424">
    <property type="entry name" value="SBP_5"/>
</dbReference>
<evidence type="ECO:0000313" key="5">
    <source>
        <dbReference type="Proteomes" id="UP000035704"/>
    </source>
</evidence>
<dbReference type="PATRIC" id="fig|84022.5.peg.306"/>
<evidence type="ECO:0000256" key="3">
    <source>
        <dbReference type="ARBA" id="ARBA00022729"/>
    </source>
</evidence>
<dbReference type="InterPro" id="IPR000914">
    <property type="entry name" value="SBP_5_dom"/>
</dbReference>
<accession>A0A0D8IA79</accession>
<keyword evidence="3" id="KW-0732">Signal</keyword>
<dbReference type="GO" id="GO:1904680">
    <property type="term" value="F:peptide transmembrane transporter activity"/>
    <property type="evidence" value="ECO:0007669"/>
    <property type="project" value="TreeGrafter"/>
</dbReference>
<protein>
    <submittedName>
        <fullName evidence="4">ABC-type dipeptide transport system, periplasmic component</fullName>
    </submittedName>
</protein>
<dbReference type="Pfam" id="PF00496">
    <property type="entry name" value="SBP_bac_5"/>
    <property type="match status" value="1"/>
</dbReference>
<dbReference type="SUPFAM" id="SSF53850">
    <property type="entry name" value="Periplasmic binding protein-like II"/>
    <property type="match status" value="1"/>
</dbReference>
<keyword evidence="5" id="KW-1185">Reference proteome</keyword>
<keyword evidence="2" id="KW-0813">Transport</keyword>
<dbReference type="GO" id="GO:0042597">
    <property type="term" value="C:periplasmic space"/>
    <property type="evidence" value="ECO:0007669"/>
    <property type="project" value="UniProtKB-ARBA"/>
</dbReference>
<dbReference type="KEGG" id="cace:CACET_c28900"/>
<gene>
    <name evidence="4" type="ORF">CACET_c28900</name>
</gene>
<dbReference type="RefSeq" id="WP_044824879.1">
    <property type="nucleotide sequence ID" value="NZ_CP009687.1"/>
</dbReference>
<dbReference type="Proteomes" id="UP000035704">
    <property type="component" value="Chromosome"/>
</dbReference>
<dbReference type="GO" id="GO:0015833">
    <property type="term" value="P:peptide transport"/>
    <property type="evidence" value="ECO:0007669"/>
    <property type="project" value="TreeGrafter"/>
</dbReference>
<dbReference type="Gene3D" id="3.10.105.10">
    <property type="entry name" value="Dipeptide-binding Protein, Domain 3"/>
    <property type="match status" value="1"/>
</dbReference>
<proteinExistence type="inferred from homology"/>
<evidence type="ECO:0000256" key="2">
    <source>
        <dbReference type="ARBA" id="ARBA00022448"/>
    </source>
</evidence>
<evidence type="ECO:0000313" key="4">
    <source>
        <dbReference type="EMBL" id="AKL96335.1"/>
    </source>
</evidence>
<organism evidence="4 5">
    <name type="scientific">Clostridium aceticum</name>
    <dbReference type="NCBI Taxonomy" id="84022"/>
    <lineage>
        <taxon>Bacteria</taxon>
        <taxon>Bacillati</taxon>
        <taxon>Bacillota</taxon>
        <taxon>Clostridia</taxon>
        <taxon>Eubacteriales</taxon>
        <taxon>Clostridiaceae</taxon>
        <taxon>Clostridium</taxon>
    </lineage>
</organism>
<dbReference type="PANTHER" id="PTHR30290">
    <property type="entry name" value="PERIPLASMIC BINDING COMPONENT OF ABC TRANSPORTER"/>
    <property type="match status" value="1"/>
</dbReference>